<dbReference type="GO" id="GO:0015627">
    <property type="term" value="C:type II protein secretion system complex"/>
    <property type="evidence" value="ECO:0007669"/>
    <property type="project" value="InterPro"/>
</dbReference>
<accession>A0A840BL81</accession>
<keyword evidence="3" id="KW-1185">Reference proteome</keyword>
<dbReference type="Pfam" id="PF04612">
    <property type="entry name" value="T2SSM"/>
    <property type="match status" value="1"/>
</dbReference>
<keyword evidence="1" id="KW-1133">Transmembrane helix</keyword>
<keyword evidence="1" id="KW-0472">Membrane</keyword>
<dbReference type="GO" id="GO:0015628">
    <property type="term" value="P:protein secretion by the type II secretion system"/>
    <property type="evidence" value="ECO:0007669"/>
    <property type="project" value="InterPro"/>
</dbReference>
<name>A0A840BL81_9RHOO</name>
<protein>
    <submittedName>
        <fullName evidence="2">General secretion pathway protein M</fullName>
    </submittedName>
</protein>
<keyword evidence="1" id="KW-0812">Transmembrane</keyword>
<evidence type="ECO:0000313" key="2">
    <source>
        <dbReference type="EMBL" id="MBB4012392.1"/>
    </source>
</evidence>
<dbReference type="EMBL" id="JACIET010000001">
    <property type="protein sequence ID" value="MBB4012392.1"/>
    <property type="molecule type" value="Genomic_DNA"/>
</dbReference>
<dbReference type="AlphaFoldDB" id="A0A840BL81"/>
<dbReference type="Proteomes" id="UP000561045">
    <property type="component" value="Unassembled WGS sequence"/>
</dbReference>
<dbReference type="RefSeq" id="WP_183634201.1">
    <property type="nucleotide sequence ID" value="NZ_BAABLE010000011.1"/>
</dbReference>
<organism evidence="2 3">
    <name type="scientific">Niveibacterium umoris</name>
    <dbReference type="NCBI Taxonomy" id="1193620"/>
    <lineage>
        <taxon>Bacteria</taxon>
        <taxon>Pseudomonadati</taxon>
        <taxon>Pseudomonadota</taxon>
        <taxon>Betaproteobacteria</taxon>
        <taxon>Rhodocyclales</taxon>
        <taxon>Rhodocyclaceae</taxon>
        <taxon>Niveibacterium</taxon>
    </lineage>
</organism>
<evidence type="ECO:0000313" key="3">
    <source>
        <dbReference type="Proteomes" id="UP000561045"/>
    </source>
</evidence>
<comment type="caution">
    <text evidence="2">The sequence shown here is derived from an EMBL/GenBank/DDBJ whole genome shotgun (WGS) entry which is preliminary data.</text>
</comment>
<dbReference type="InterPro" id="IPR007690">
    <property type="entry name" value="T2SS_GspM"/>
</dbReference>
<feature type="transmembrane region" description="Helical" evidence="1">
    <location>
        <begin position="24"/>
        <end position="42"/>
    </location>
</feature>
<gene>
    <name evidence="2" type="ORF">GGR36_001700</name>
</gene>
<proteinExistence type="predicted"/>
<reference evidence="2 3" key="1">
    <citation type="submission" date="2020-08" db="EMBL/GenBank/DDBJ databases">
        <title>Genomic Encyclopedia of Type Strains, Phase IV (KMG-IV): sequencing the most valuable type-strain genomes for metagenomic binning, comparative biology and taxonomic classification.</title>
        <authorList>
            <person name="Goeker M."/>
        </authorList>
    </citation>
    <scope>NUCLEOTIDE SEQUENCE [LARGE SCALE GENOMIC DNA]</scope>
    <source>
        <strain evidence="2 3">DSM 106739</strain>
    </source>
</reference>
<sequence>MSAIQERLQTARAWWAGLAPRERTMFAAMVAVVGIAALWSLADWSIAERKRLAKALPIAQARLAAMRDDAAEVQRLQRQQARPAETAAGLAEPMQASARGRGLTMDVRVDGGGLHATGSGSFDVLIDWLAEAQRDHGFRATRLSATRGPSGVAFEADLTPPGAQ</sequence>
<evidence type="ECO:0000256" key="1">
    <source>
        <dbReference type="SAM" id="Phobius"/>
    </source>
</evidence>